<sequence>MGFNLGPQGLLLASLLPSTETGDMPCSTSTKVPELLPVP</sequence>
<evidence type="ECO:0000256" key="1">
    <source>
        <dbReference type="SAM" id="MobiDB-lite"/>
    </source>
</evidence>
<evidence type="ECO:0000313" key="2">
    <source>
        <dbReference type="EMBL" id="XDJ02326.1"/>
    </source>
</evidence>
<name>A0AB39C6X0_9CAUD</name>
<proteinExistence type="predicted"/>
<accession>A0AB39C6X0</accession>
<organism evidence="2">
    <name type="scientific">Pseudomonas phage KV2023</name>
    <dbReference type="NCBI Taxonomy" id="3234047"/>
    <lineage>
        <taxon>Viruses</taxon>
        <taxon>Duplodnaviria</taxon>
        <taxon>Heunggongvirae</taxon>
        <taxon>Uroviricota</taxon>
        <taxon>Caudoviricetes</taxon>
        <taxon>Bruynoghevirus</taxon>
    </lineage>
</organism>
<dbReference type="EMBL" id="PP949967">
    <property type="protein sequence ID" value="XDJ02326.1"/>
    <property type="molecule type" value="Genomic_DNA"/>
</dbReference>
<feature type="region of interest" description="Disordered" evidence="1">
    <location>
        <begin position="18"/>
        <end position="39"/>
    </location>
</feature>
<protein>
    <submittedName>
        <fullName evidence="2">Uncharacterized protein</fullName>
    </submittedName>
</protein>
<reference evidence="2" key="1">
    <citation type="submission" date="2024-06" db="EMBL/GenBank/DDBJ databases">
        <authorList>
            <person name="Kandhan P."/>
            <person name="Suresh D."/>
            <person name="Suresh A."/>
            <person name="Gopikrishnan V."/>
        </authorList>
    </citation>
    <scope>NUCLEOTIDE SEQUENCE</scope>
</reference>